<accession>A0A1M4USV6</accession>
<dbReference type="InterPro" id="IPR013830">
    <property type="entry name" value="SGNH_hydro"/>
</dbReference>
<dbReference type="EMBL" id="FQUP01000001">
    <property type="protein sequence ID" value="SHE59703.1"/>
    <property type="molecule type" value="Genomic_DNA"/>
</dbReference>
<dbReference type="CDD" id="cd01839">
    <property type="entry name" value="SGNH_arylesterase_like"/>
    <property type="match status" value="1"/>
</dbReference>
<dbReference type="OrthoDB" id="164654at2"/>
<keyword evidence="3" id="KW-1185">Reference proteome</keyword>
<dbReference type="GO" id="GO:0016788">
    <property type="term" value="F:hydrolase activity, acting on ester bonds"/>
    <property type="evidence" value="ECO:0007669"/>
    <property type="project" value="UniProtKB-ARBA"/>
</dbReference>
<sequence>MKTVLAFGDSNTFGEATIARPNSRYSFEERWPGVMQAALGGAWRVIEEGLPGRTTVHDDPIEGAHMNGKAYLLPCLRSHRPLDVVAIMLGSNDLKARFALPAADIAAGAAELIKVAKLAEAGPNGSVPKILLIAPPPMLNHCGEAVHIERMFVGGYEKSLQLGALYAEVAATHGVAFLDAGTVIRSSAFDGLHFDPDAHDALGKAAASVVSSLG</sequence>
<name>A0A1M4USV6_9HYPH</name>
<evidence type="ECO:0000313" key="3">
    <source>
        <dbReference type="Proteomes" id="UP000184485"/>
    </source>
</evidence>
<gene>
    <name evidence="2" type="ORF">SAMN02745157_0527</name>
</gene>
<dbReference type="SUPFAM" id="SSF52266">
    <property type="entry name" value="SGNH hydrolase"/>
    <property type="match status" value="1"/>
</dbReference>
<dbReference type="RefSeq" id="WP_073051235.1">
    <property type="nucleotide sequence ID" value="NZ_FQUP01000001.1"/>
</dbReference>
<proteinExistence type="predicted"/>
<dbReference type="AlphaFoldDB" id="A0A1M4USV6"/>
<dbReference type="STRING" id="1122133.SAMN02745157_0527"/>
<evidence type="ECO:0000259" key="1">
    <source>
        <dbReference type="Pfam" id="PF13472"/>
    </source>
</evidence>
<dbReference type="Proteomes" id="UP000184485">
    <property type="component" value="Unassembled WGS sequence"/>
</dbReference>
<dbReference type="Gene3D" id="3.40.50.1110">
    <property type="entry name" value="SGNH hydrolase"/>
    <property type="match status" value="1"/>
</dbReference>
<feature type="domain" description="SGNH hydrolase-type esterase" evidence="1">
    <location>
        <begin position="6"/>
        <end position="200"/>
    </location>
</feature>
<organism evidence="2 3">
    <name type="scientific">Kaistia soli DSM 19436</name>
    <dbReference type="NCBI Taxonomy" id="1122133"/>
    <lineage>
        <taxon>Bacteria</taxon>
        <taxon>Pseudomonadati</taxon>
        <taxon>Pseudomonadota</taxon>
        <taxon>Alphaproteobacteria</taxon>
        <taxon>Hyphomicrobiales</taxon>
        <taxon>Kaistiaceae</taxon>
        <taxon>Kaistia</taxon>
    </lineage>
</organism>
<dbReference type="InterPro" id="IPR036514">
    <property type="entry name" value="SGNH_hydro_sf"/>
</dbReference>
<evidence type="ECO:0000313" key="2">
    <source>
        <dbReference type="EMBL" id="SHE59703.1"/>
    </source>
</evidence>
<protein>
    <submittedName>
        <fullName evidence="2">Lysophospholipase L1</fullName>
    </submittedName>
</protein>
<dbReference type="Pfam" id="PF13472">
    <property type="entry name" value="Lipase_GDSL_2"/>
    <property type="match status" value="1"/>
</dbReference>
<reference evidence="2 3" key="1">
    <citation type="submission" date="2016-11" db="EMBL/GenBank/DDBJ databases">
        <authorList>
            <person name="Jaros S."/>
            <person name="Januszkiewicz K."/>
            <person name="Wedrychowicz H."/>
        </authorList>
    </citation>
    <scope>NUCLEOTIDE SEQUENCE [LARGE SCALE GENOMIC DNA]</scope>
    <source>
        <strain evidence="2 3">DSM 19436</strain>
    </source>
</reference>